<dbReference type="InterPro" id="IPR000182">
    <property type="entry name" value="GNAT_dom"/>
</dbReference>
<dbReference type="InterPro" id="IPR016181">
    <property type="entry name" value="Acyl_CoA_acyltransferase"/>
</dbReference>
<dbReference type="PROSITE" id="PS51186">
    <property type="entry name" value="GNAT"/>
    <property type="match status" value="1"/>
</dbReference>
<evidence type="ECO:0000313" key="3">
    <source>
        <dbReference type="Proteomes" id="UP000823912"/>
    </source>
</evidence>
<comment type="caution">
    <text evidence="2">The sequence shown here is derived from an EMBL/GenBank/DDBJ whole genome shotgun (WGS) entry which is preliminary data.</text>
</comment>
<evidence type="ECO:0000259" key="1">
    <source>
        <dbReference type="PROSITE" id="PS51186"/>
    </source>
</evidence>
<dbReference type="PANTHER" id="PTHR43451:SF1">
    <property type="entry name" value="ACETYLTRANSFERASE"/>
    <property type="match status" value="1"/>
</dbReference>
<reference evidence="2" key="1">
    <citation type="submission" date="2020-10" db="EMBL/GenBank/DDBJ databases">
        <authorList>
            <person name="Gilroy R."/>
        </authorList>
    </citation>
    <scope>NUCLEOTIDE SEQUENCE</scope>
    <source>
        <strain evidence="2">ChiSjej5B23-6657</strain>
    </source>
</reference>
<dbReference type="Gene3D" id="3.40.630.30">
    <property type="match status" value="1"/>
</dbReference>
<name>A0A9D1E8H8_9FIRM</name>
<accession>A0A9D1E8H8</accession>
<dbReference type="SUPFAM" id="SSF55729">
    <property type="entry name" value="Acyl-CoA N-acyltransferases (Nat)"/>
    <property type="match status" value="1"/>
</dbReference>
<dbReference type="Proteomes" id="UP000823912">
    <property type="component" value="Unassembled WGS sequence"/>
</dbReference>
<evidence type="ECO:0000313" key="2">
    <source>
        <dbReference type="EMBL" id="HIR70093.1"/>
    </source>
</evidence>
<sequence>MYLRKYQSEDCKELTELFYHTVHTVNAKDYTKEQLDAWATGQVDLAQWNHSLLEHYSIVAVENGRIAGFGDIDETGYLDRLYVRADMQGEGVATAICDRLESIVEGTIVTHASITAKPFFEKRGYAIVREQQVERRGILLTNYVMELRRKEAP</sequence>
<gene>
    <name evidence="2" type="ORF">IAA55_02290</name>
</gene>
<organism evidence="2 3">
    <name type="scientific">Candidatus Pullilachnospira gallistercoris</name>
    <dbReference type="NCBI Taxonomy" id="2840911"/>
    <lineage>
        <taxon>Bacteria</taxon>
        <taxon>Bacillati</taxon>
        <taxon>Bacillota</taxon>
        <taxon>Clostridia</taxon>
        <taxon>Lachnospirales</taxon>
        <taxon>Lachnospiraceae</taxon>
        <taxon>Lachnospiraceae incertae sedis</taxon>
        <taxon>Candidatus Pullilachnospira</taxon>
    </lineage>
</organism>
<protein>
    <submittedName>
        <fullName evidence="2">GNAT family N-acetyltransferase</fullName>
    </submittedName>
</protein>
<reference evidence="2" key="2">
    <citation type="journal article" date="2021" name="PeerJ">
        <title>Extensive microbial diversity within the chicken gut microbiome revealed by metagenomics and culture.</title>
        <authorList>
            <person name="Gilroy R."/>
            <person name="Ravi A."/>
            <person name="Getino M."/>
            <person name="Pursley I."/>
            <person name="Horton D.L."/>
            <person name="Alikhan N.F."/>
            <person name="Baker D."/>
            <person name="Gharbi K."/>
            <person name="Hall N."/>
            <person name="Watson M."/>
            <person name="Adriaenssens E.M."/>
            <person name="Foster-Nyarko E."/>
            <person name="Jarju S."/>
            <person name="Secka A."/>
            <person name="Antonio M."/>
            <person name="Oren A."/>
            <person name="Chaudhuri R.R."/>
            <person name="La Ragione R."/>
            <person name="Hildebrand F."/>
            <person name="Pallen M.J."/>
        </authorList>
    </citation>
    <scope>NUCLEOTIDE SEQUENCE</scope>
    <source>
        <strain evidence="2">ChiSjej5B23-6657</strain>
    </source>
</reference>
<dbReference type="CDD" id="cd04301">
    <property type="entry name" value="NAT_SF"/>
    <property type="match status" value="1"/>
</dbReference>
<dbReference type="PANTHER" id="PTHR43451">
    <property type="entry name" value="ACETYLTRANSFERASE (GNAT) FAMILY PROTEIN"/>
    <property type="match status" value="1"/>
</dbReference>
<dbReference type="AlphaFoldDB" id="A0A9D1E8H8"/>
<dbReference type="GO" id="GO:0016747">
    <property type="term" value="F:acyltransferase activity, transferring groups other than amino-acyl groups"/>
    <property type="evidence" value="ECO:0007669"/>
    <property type="project" value="InterPro"/>
</dbReference>
<dbReference type="EMBL" id="DVHM01000037">
    <property type="protein sequence ID" value="HIR70093.1"/>
    <property type="molecule type" value="Genomic_DNA"/>
</dbReference>
<dbReference type="InterPro" id="IPR052564">
    <property type="entry name" value="N-acetyltrans/Recomb-assoc"/>
</dbReference>
<dbReference type="Pfam" id="PF13673">
    <property type="entry name" value="Acetyltransf_10"/>
    <property type="match status" value="1"/>
</dbReference>
<feature type="domain" description="N-acetyltransferase" evidence="1">
    <location>
        <begin position="1"/>
        <end position="150"/>
    </location>
</feature>
<proteinExistence type="predicted"/>